<accession>A0A1J7C9W5</accession>
<dbReference type="SUPFAM" id="SSF55073">
    <property type="entry name" value="Nucleotide cyclase"/>
    <property type="match status" value="1"/>
</dbReference>
<dbReference type="SUPFAM" id="SSF55785">
    <property type="entry name" value="PYP-like sensor domain (PAS domain)"/>
    <property type="match status" value="1"/>
</dbReference>
<dbReference type="Gene3D" id="3.30.70.270">
    <property type="match status" value="1"/>
</dbReference>
<feature type="domain" description="GGDEF" evidence="5">
    <location>
        <begin position="311"/>
        <end position="445"/>
    </location>
</feature>
<dbReference type="NCBIfam" id="TIGR00229">
    <property type="entry name" value="sensory_box"/>
    <property type="match status" value="1"/>
</dbReference>
<dbReference type="InterPro" id="IPR043128">
    <property type="entry name" value="Rev_trsase/Diguanyl_cyclase"/>
</dbReference>
<dbReference type="PANTHER" id="PTHR44757:SF2">
    <property type="entry name" value="BIOFILM ARCHITECTURE MAINTENANCE PROTEIN MBAA"/>
    <property type="match status" value="1"/>
</dbReference>
<feature type="compositionally biased region" description="Basic and acidic residues" evidence="1">
    <location>
        <begin position="713"/>
        <end position="723"/>
    </location>
</feature>
<dbReference type="Pfam" id="PF00990">
    <property type="entry name" value="GGDEF"/>
    <property type="match status" value="1"/>
</dbReference>
<dbReference type="Gene3D" id="3.30.450.20">
    <property type="entry name" value="PAS domain"/>
    <property type="match status" value="1"/>
</dbReference>
<feature type="domain" description="EAL" evidence="4">
    <location>
        <begin position="454"/>
        <end position="713"/>
    </location>
</feature>
<name>A0A1J7C9W5_9ACTN</name>
<evidence type="ECO:0000259" key="5">
    <source>
        <dbReference type="PROSITE" id="PS50887"/>
    </source>
</evidence>
<dbReference type="Pfam" id="PF00563">
    <property type="entry name" value="EAL"/>
    <property type="match status" value="1"/>
</dbReference>
<dbReference type="InterPro" id="IPR000700">
    <property type="entry name" value="PAS-assoc_C"/>
</dbReference>
<dbReference type="SMART" id="SM00086">
    <property type="entry name" value="PAC"/>
    <property type="match status" value="1"/>
</dbReference>
<dbReference type="AlphaFoldDB" id="A0A1J7C9W5"/>
<dbReference type="SUPFAM" id="SSF141868">
    <property type="entry name" value="EAL domain-like"/>
    <property type="match status" value="1"/>
</dbReference>
<dbReference type="InterPro" id="IPR001610">
    <property type="entry name" value="PAC"/>
</dbReference>
<evidence type="ECO:0000256" key="1">
    <source>
        <dbReference type="SAM" id="MobiDB-lite"/>
    </source>
</evidence>
<dbReference type="Proteomes" id="UP000243342">
    <property type="component" value="Unassembled WGS sequence"/>
</dbReference>
<dbReference type="InterPro" id="IPR029787">
    <property type="entry name" value="Nucleotide_cyclase"/>
</dbReference>
<dbReference type="Gene3D" id="3.20.20.450">
    <property type="entry name" value="EAL domain"/>
    <property type="match status" value="1"/>
</dbReference>
<dbReference type="CDD" id="cd00130">
    <property type="entry name" value="PAS"/>
    <property type="match status" value="1"/>
</dbReference>
<evidence type="ECO:0000259" key="3">
    <source>
        <dbReference type="PROSITE" id="PS50113"/>
    </source>
</evidence>
<proteinExistence type="predicted"/>
<evidence type="ECO:0000313" key="7">
    <source>
        <dbReference type="Proteomes" id="UP000243342"/>
    </source>
</evidence>
<feature type="compositionally biased region" description="Basic and acidic residues" evidence="1">
    <location>
        <begin position="754"/>
        <end position="763"/>
    </location>
</feature>
<reference evidence="6 7" key="1">
    <citation type="submission" date="2016-10" db="EMBL/GenBank/DDBJ databases">
        <title>Genome sequence of Streptomyces gilvigriseus MUSC 26.</title>
        <authorList>
            <person name="Lee L.-H."/>
            <person name="Ser H.-L."/>
        </authorList>
    </citation>
    <scope>NUCLEOTIDE SEQUENCE [LARGE SCALE GENOMIC DNA]</scope>
    <source>
        <strain evidence="6 7">MUSC 26</strain>
    </source>
</reference>
<protein>
    <recommendedName>
        <fullName evidence="8">GGDEF domain-containing protein</fullName>
    </recommendedName>
</protein>
<dbReference type="STRING" id="1428644.BIV57_06580"/>
<feature type="domain" description="PAS" evidence="2">
    <location>
        <begin position="155"/>
        <end position="226"/>
    </location>
</feature>
<dbReference type="InterPro" id="IPR001633">
    <property type="entry name" value="EAL_dom"/>
</dbReference>
<dbReference type="InterPro" id="IPR000160">
    <property type="entry name" value="GGDEF_dom"/>
</dbReference>
<dbReference type="InterPro" id="IPR052155">
    <property type="entry name" value="Biofilm_reg_signaling"/>
</dbReference>
<dbReference type="PROSITE" id="PS50113">
    <property type="entry name" value="PAC"/>
    <property type="match status" value="1"/>
</dbReference>
<feature type="compositionally biased region" description="Low complexity" evidence="1">
    <location>
        <begin position="727"/>
        <end position="753"/>
    </location>
</feature>
<evidence type="ECO:0000313" key="6">
    <source>
        <dbReference type="EMBL" id="OIV38320.1"/>
    </source>
</evidence>
<dbReference type="SMART" id="SM00052">
    <property type="entry name" value="EAL"/>
    <property type="match status" value="1"/>
</dbReference>
<dbReference type="InterPro" id="IPR000014">
    <property type="entry name" value="PAS"/>
</dbReference>
<dbReference type="Pfam" id="PF08448">
    <property type="entry name" value="PAS_4"/>
    <property type="match status" value="1"/>
</dbReference>
<feature type="domain" description="PAC" evidence="3">
    <location>
        <begin position="230"/>
        <end position="282"/>
    </location>
</feature>
<dbReference type="NCBIfam" id="TIGR00254">
    <property type="entry name" value="GGDEF"/>
    <property type="match status" value="1"/>
</dbReference>
<evidence type="ECO:0008006" key="8">
    <source>
        <dbReference type="Google" id="ProtNLM"/>
    </source>
</evidence>
<dbReference type="CDD" id="cd01948">
    <property type="entry name" value="EAL"/>
    <property type="match status" value="1"/>
</dbReference>
<keyword evidence="7" id="KW-1185">Reference proteome</keyword>
<dbReference type="CDD" id="cd01949">
    <property type="entry name" value="GGDEF"/>
    <property type="match status" value="1"/>
</dbReference>
<evidence type="ECO:0000259" key="2">
    <source>
        <dbReference type="PROSITE" id="PS50112"/>
    </source>
</evidence>
<dbReference type="SMART" id="SM00267">
    <property type="entry name" value="GGDEF"/>
    <property type="match status" value="1"/>
</dbReference>
<dbReference type="PROSITE" id="PS50112">
    <property type="entry name" value="PAS"/>
    <property type="match status" value="1"/>
</dbReference>
<dbReference type="InterPro" id="IPR035919">
    <property type="entry name" value="EAL_sf"/>
</dbReference>
<organism evidence="6 7">
    <name type="scientific">Mangrovactinospora gilvigrisea</name>
    <dbReference type="NCBI Taxonomy" id="1428644"/>
    <lineage>
        <taxon>Bacteria</taxon>
        <taxon>Bacillati</taxon>
        <taxon>Actinomycetota</taxon>
        <taxon>Actinomycetes</taxon>
        <taxon>Kitasatosporales</taxon>
        <taxon>Streptomycetaceae</taxon>
        <taxon>Mangrovactinospora</taxon>
    </lineage>
</organism>
<dbReference type="RefSeq" id="WP_071655729.1">
    <property type="nucleotide sequence ID" value="NZ_MLCF01000025.1"/>
</dbReference>
<gene>
    <name evidence="6" type="ORF">BIV57_06580</name>
</gene>
<dbReference type="EMBL" id="MLCF01000025">
    <property type="protein sequence ID" value="OIV38320.1"/>
    <property type="molecule type" value="Genomic_DNA"/>
</dbReference>
<dbReference type="PROSITE" id="PS50887">
    <property type="entry name" value="GGDEF"/>
    <property type="match status" value="1"/>
</dbReference>
<dbReference type="PROSITE" id="PS50883">
    <property type="entry name" value="EAL"/>
    <property type="match status" value="1"/>
</dbReference>
<dbReference type="PANTHER" id="PTHR44757">
    <property type="entry name" value="DIGUANYLATE CYCLASE DGCP"/>
    <property type="match status" value="1"/>
</dbReference>
<sequence length="763" mass="83239">MQGPTGGADGLGQLVEEWANALADAGHAAMGEADARRLLRDLAERFVDALRERAAGRLPAPGRAEDDAGRLLVEAHFVGPEVLGRTLLVLRRHLSPAITAGSPLAPLQNAFEAGLEALTAGYVQALRNRTLAQQEALRRAEITARRSVEEELRASESRFREVFARAGIGMLITDFDGRVVEANQALADMVGYVSPDVLVGIVAVDIVLAETRDELARLYQELKEGRHERLRLEIPCRHQDGHTMWLTLTATTLREANGGPRFTLSMVEDVSEQRRLRERLRYQAMHDPLTQLPNRTLFFDRLDLVFSRSGSRVGLCYVDLDGFKAINDTLGHHVGDELLVAVAERLFAAFGPLGHMVARISGDEFVILVEDSHGSEQVAQLAQRALNEMEKPFDVATHRLSLTASIGVIERPVDGSTPTELMKAADATLYWAKADGKARWTVFDPERNQHQMTRQALSTTMRSGLEHGEFFLEYQPLVNLDTGVIKGVEALVRWQHPRFGRLGPDRFIPIAEETGAVVPLGRWVLQEACRQARWWQLRHPSDPIYVSVNLAARQMWDSDVVGDVAAVLNGTGLPPRLLQLELTESAVMGPAGRPLEALRALAGMGVRIAIDDFGTGYSNLAYLNRLPVHELKLDGSFIEGLQSAEHPNPADAQIVAAVVQLAHGLGLGVTAEGVETLQQAKRLRDTGCDTAQGWYYARAQTPESITALLGRGLPDRGFPEDRKRGRPAALPPLKDAAPLKGGTAGAALDGDAPPGDHARAAGI</sequence>
<evidence type="ECO:0000259" key="4">
    <source>
        <dbReference type="PROSITE" id="PS50883"/>
    </source>
</evidence>
<dbReference type="InterPro" id="IPR013656">
    <property type="entry name" value="PAS_4"/>
</dbReference>
<dbReference type="InterPro" id="IPR035965">
    <property type="entry name" value="PAS-like_dom_sf"/>
</dbReference>
<dbReference type="SMART" id="SM00091">
    <property type="entry name" value="PAS"/>
    <property type="match status" value="1"/>
</dbReference>
<feature type="region of interest" description="Disordered" evidence="1">
    <location>
        <begin position="711"/>
        <end position="763"/>
    </location>
</feature>
<comment type="caution">
    <text evidence="6">The sequence shown here is derived from an EMBL/GenBank/DDBJ whole genome shotgun (WGS) entry which is preliminary data.</text>
</comment>